<reference evidence="1" key="1">
    <citation type="submission" date="2020-09" db="EMBL/GenBank/DDBJ databases">
        <authorList>
            <person name="Zhang D."/>
            <person name="Hatherill J.R."/>
            <person name="Ramirez J.F."/>
            <person name="Edinger B."/>
            <person name="Balarin R."/>
            <person name="Sullivan A."/>
            <person name="Humpal K.M."/>
            <person name="Guseva A."/>
            <person name="Butela K.A."/>
            <person name="Garlena R.A."/>
            <person name="Russell D.A."/>
            <person name="Pope W.H."/>
            <person name="Jacobs-Sera D."/>
            <person name="Hatfull G.F."/>
        </authorList>
    </citation>
    <scope>NUCLEOTIDE SEQUENCE</scope>
</reference>
<protein>
    <submittedName>
        <fullName evidence="1">Uncharacterized protein</fullName>
    </submittedName>
</protein>
<keyword evidence="2" id="KW-1185">Reference proteome</keyword>
<dbReference type="EMBL" id="MW015081">
    <property type="protein sequence ID" value="QPX48037.1"/>
    <property type="molecule type" value="Genomic_DNA"/>
</dbReference>
<accession>A0A879R300</accession>
<proteinExistence type="predicted"/>
<dbReference type="RefSeq" id="YP_010670047.1">
    <property type="nucleotide sequence ID" value="NC_070963.1"/>
</dbReference>
<organism evidence="1 2">
    <name type="scientific">Synechococcus phage S-SRM01</name>
    <dbReference type="NCBI Taxonomy" id="2781608"/>
    <lineage>
        <taxon>Viruses</taxon>
        <taxon>Duplodnaviria</taxon>
        <taxon>Heunggongvirae</taxon>
        <taxon>Uroviricota</taxon>
        <taxon>Caudoviricetes</taxon>
        <taxon>Pantevenvirales</taxon>
        <taxon>Kyanoviridae</taxon>
        <taxon>Serangoonvirus</taxon>
        <taxon>Serangoonvirus essarone</taxon>
    </lineage>
</organism>
<name>A0A879R300_9CAUD</name>
<dbReference type="Proteomes" id="UP000664915">
    <property type="component" value="Segment"/>
</dbReference>
<dbReference type="KEGG" id="vg:77946242"/>
<evidence type="ECO:0000313" key="2">
    <source>
        <dbReference type="Proteomes" id="UP000664915"/>
    </source>
</evidence>
<dbReference type="GeneID" id="77946242"/>
<sequence>MTHPANDWEWSDDAEKGFNEWFNQDCGPYTWQCEWFYGDCEVEDEKTRKDLMYKWMHAAYVSGYERGLYGKLEEQND</sequence>
<evidence type="ECO:0000313" key="1">
    <source>
        <dbReference type="EMBL" id="QPX48037.1"/>
    </source>
</evidence>